<dbReference type="Pfam" id="PF04055">
    <property type="entry name" value="Radical_SAM"/>
    <property type="match status" value="1"/>
</dbReference>
<comment type="cofactor">
    <cofactor evidence="1">
        <name>[4Fe-4S] cluster</name>
        <dbReference type="ChEBI" id="CHEBI:49883"/>
    </cofactor>
</comment>
<keyword evidence="2" id="KW-0004">4Fe-4S</keyword>
<dbReference type="Proteomes" id="UP000231086">
    <property type="component" value="Unassembled WGS sequence"/>
</dbReference>
<dbReference type="SFLD" id="SFLDS00029">
    <property type="entry name" value="Radical_SAM"/>
    <property type="match status" value="1"/>
</dbReference>
<evidence type="ECO:0000256" key="6">
    <source>
        <dbReference type="ARBA" id="ARBA00023014"/>
    </source>
</evidence>
<dbReference type="InterPro" id="IPR050377">
    <property type="entry name" value="Radical_SAM_PqqE_MftC-like"/>
</dbReference>
<dbReference type="CDD" id="cd01335">
    <property type="entry name" value="Radical_SAM"/>
    <property type="match status" value="1"/>
</dbReference>
<evidence type="ECO:0000256" key="5">
    <source>
        <dbReference type="ARBA" id="ARBA00023004"/>
    </source>
</evidence>
<dbReference type="GO" id="GO:0046872">
    <property type="term" value="F:metal ion binding"/>
    <property type="evidence" value="ECO:0007669"/>
    <property type="project" value="UniProtKB-KW"/>
</dbReference>
<dbReference type="PIRSF" id="PIRSF037420">
    <property type="entry name" value="PQQ_syn_pqqE"/>
    <property type="match status" value="1"/>
</dbReference>
<dbReference type="PANTHER" id="PTHR11228:SF7">
    <property type="entry name" value="PQQA PEPTIDE CYCLASE"/>
    <property type="match status" value="1"/>
</dbReference>
<keyword evidence="5" id="KW-0408">Iron</keyword>
<accession>A0A2M8KJN0</accession>
<evidence type="ECO:0000313" key="8">
    <source>
        <dbReference type="EMBL" id="PJE60111.1"/>
    </source>
</evidence>
<comment type="caution">
    <text evidence="8">The sequence shown here is derived from an EMBL/GenBank/DDBJ whole genome shotgun (WGS) entry which is preliminary data.</text>
</comment>
<dbReference type="SFLD" id="SFLDG01067">
    <property type="entry name" value="SPASM/twitch_domain_containing"/>
    <property type="match status" value="1"/>
</dbReference>
<dbReference type="EMBL" id="PFEA01000002">
    <property type="protein sequence ID" value="PJE60111.1"/>
    <property type="molecule type" value="Genomic_DNA"/>
</dbReference>
<sequence length="311" mass="35357">MIFMAPKSLGPSKKMKRIDLKITFKCNNQCQFCVQGSKRKKFGDKNLKKVTDFLTGAWQDGYRQVVFTGGEPTLHPDFLRMVKKTKQIGFFIQIQTNGRTFAYKNFCRQLVELGVDEFGPSIHGAKAQTHDFLTSSLGSFRQTVTGIKNLKELGQYVLTNTVITTKNYQELSTLAKLLVDLGVDQFQLAFVHILGSAKKNQGWLVPKKTTVMPYVKKALDIGVAAKKTVMTEAIPYCLMRGYEKHIAENIIPEAKILDAGFVVESYTDYRQNQGKMKGPKCKSCRYFNICEGPWREYPAIFGWDEFKPIKK</sequence>
<dbReference type="InterPro" id="IPR058240">
    <property type="entry name" value="rSAM_sf"/>
</dbReference>
<dbReference type="GO" id="GO:0051539">
    <property type="term" value="F:4 iron, 4 sulfur cluster binding"/>
    <property type="evidence" value="ECO:0007669"/>
    <property type="project" value="UniProtKB-KW"/>
</dbReference>
<organism evidence="8 9">
    <name type="scientific">Candidatus Portnoybacteria bacterium CG10_big_fil_rev_8_21_14_0_10_44_7</name>
    <dbReference type="NCBI Taxonomy" id="1974816"/>
    <lineage>
        <taxon>Bacteria</taxon>
        <taxon>Candidatus Portnoyibacteriota</taxon>
    </lineage>
</organism>
<evidence type="ECO:0000313" key="9">
    <source>
        <dbReference type="Proteomes" id="UP000231086"/>
    </source>
</evidence>
<dbReference type="PANTHER" id="PTHR11228">
    <property type="entry name" value="RADICAL SAM DOMAIN PROTEIN"/>
    <property type="match status" value="1"/>
</dbReference>
<dbReference type="SUPFAM" id="SSF102114">
    <property type="entry name" value="Radical SAM enzymes"/>
    <property type="match status" value="1"/>
</dbReference>
<keyword evidence="4" id="KW-0479">Metal-binding</keyword>
<feature type="domain" description="Radical SAM core" evidence="7">
    <location>
        <begin position="12"/>
        <end position="232"/>
    </location>
</feature>
<dbReference type="InterPro" id="IPR017200">
    <property type="entry name" value="PqqE-like"/>
</dbReference>
<proteinExistence type="predicted"/>
<dbReference type="Gene3D" id="3.20.20.70">
    <property type="entry name" value="Aldolase class I"/>
    <property type="match status" value="1"/>
</dbReference>
<gene>
    <name evidence="8" type="ORF">COU85_00060</name>
</gene>
<reference evidence="9" key="1">
    <citation type="submission" date="2017-09" db="EMBL/GenBank/DDBJ databases">
        <title>Depth-based differentiation of microbial function through sediment-hosted aquifers and enrichment of novel symbionts in the deep terrestrial subsurface.</title>
        <authorList>
            <person name="Probst A.J."/>
            <person name="Ladd B."/>
            <person name="Jarett J.K."/>
            <person name="Geller-Mcgrath D.E."/>
            <person name="Sieber C.M.K."/>
            <person name="Emerson J.B."/>
            <person name="Anantharaman K."/>
            <person name="Thomas B.C."/>
            <person name="Malmstrom R."/>
            <person name="Stieglmeier M."/>
            <person name="Klingl A."/>
            <person name="Woyke T."/>
            <person name="Ryan C.M."/>
            <person name="Banfield J.F."/>
        </authorList>
    </citation>
    <scope>NUCLEOTIDE SEQUENCE [LARGE SCALE GENOMIC DNA]</scope>
</reference>
<name>A0A2M8KJN0_9BACT</name>
<evidence type="ECO:0000256" key="4">
    <source>
        <dbReference type="ARBA" id="ARBA00022723"/>
    </source>
</evidence>
<dbReference type="InterPro" id="IPR007197">
    <property type="entry name" value="rSAM"/>
</dbReference>
<dbReference type="AlphaFoldDB" id="A0A2M8KJN0"/>
<dbReference type="InterPro" id="IPR013785">
    <property type="entry name" value="Aldolase_TIM"/>
</dbReference>
<keyword evidence="3" id="KW-0949">S-adenosyl-L-methionine</keyword>
<evidence type="ECO:0000256" key="2">
    <source>
        <dbReference type="ARBA" id="ARBA00022485"/>
    </source>
</evidence>
<evidence type="ECO:0000259" key="7">
    <source>
        <dbReference type="PROSITE" id="PS51918"/>
    </source>
</evidence>
<keyword evidence="6" id="KW-0411">Iron-sulfur</keyword>
<dbReference type="PROSITE" id="PS51918">
    <property type="entry name" value="RADICAL_SAM"/>
    <property type="match status" value="1"/>
</dbReference>
<evidence type="ECO:0000256" key="3">
    <source>
        <dbReference type="ARBA" id="ARBA00022691"/>
    </source>
</evidence>
<evidence type="ECO:0000256" key="1">
    <source>
        <dbReference type="ARBA" id="ARBA00001966"/>
    </source>
</evidence>
<dbReference type="GO" id="GO:0003824">
    <property type="term" value="F:catalytic activity"/>
    <property type="evidence" value="ECO:0007669"/>
    <property type="project" value="InterPro"/>
</dbReference>
<protein>
    <recommendedName>
        <fullName evidence="7">Radical SAM core domain-containing protein</fullName>
    </recommendedName>
</protein>